<gene>
    <name evidence="2" type="ORF">GMARGA_LOCUS32399</name>
</gene>
<organism evidence="2 3">
    <name type="scientific">Gigaspora margarita</name>
    <dbReference type="NCBI Taxonomy" id="4874"/>
    <lineage>
        <taxon>Eukaryota</taxon>
        <taxon>Fungi</taxon>
        <taxon>Fungi incertae sedis</taxon>
        <taxon>Mucoromycota</taxon>
        <taxon>Glomeromycotina</taxon>
        <taxon>Glomeromycetes</taxon>
        <taxon>Diversisporales</taxon>
        <taxon>Gigasporaceae</taxon>
        <taxon>Gigaspora</taxon>
    </lineage>
</organism>
<feature type="compositionally biased region" description="Basic residues" evidence="1">
    <location>
        <begin position="345"/>
        <end position="354"/>
    </location>
</feature>
<evidence type="ECO:0000313" key="3">
    <source>
        <dbReference type="Proteomes" id="UP000789901"/>
    </source>
</evidence>
<protein>
    <submittedName>
        <fullName evidence="2">26906_t:CDS:1</fullName>
    </submittedName>
</protein>
<reference evidence="2 3" key="1">
    <citation type="submission" date="2021-06" db="EMBL/GenBank/DDBJ databases">
        <authorList>
            <person name="Kallberg Y."/>
            <person name="Tangrot J."/>
            <person name="Rosling A."/>
        </authorList>
    </citation>
    <scope>NUCLEOTIDE SEQUENCE [LARGE SCALE GENOMIC DNA]</scope>
    <source>
        <strain evidence="2 3">120-4 pot B 10/14</strain>
    </source>
</reference>
<name>A0ABN7WL95_GIGMA</name>
<proteinExistence type="predicted"/>
<comment type="caution">
    <text evidence="2">The sequence shown here is derived from an EMBL/GenBank/DDBJ whole genome shotgun (WGS) entry which is preliminary data.</text>
</comment>
<dbReference type="EMBL" id="CAJVQB010050819">
    <property type="protein sequence ID" value="CAG8835105.1"/>
    <property type="molecule type" value="Genomic_DNA"/>
</dbReference>
<accession>A0ABN7WL95</accession>
<feature type="non-terminal residue" evidence="2">
    <location>
        <position position="1"/>
    </location>
</feature>
<keyword evidence="3" id="KW-1185">Reference proteome</keyword>
<evidence type="ECO:0000313" key="2">
    <source>
        <dbReference type="EMBL" id="CAG8835105.1"/>
    </source>
</evidence>
<evidence type="ECO:0000256" key="1">
    <source>
        <dbReference type="SAM" id="MobiDB-lite"/>
    </source>
</evidence>
<sequence>RFESSFSESSIISATSESLGFPTAPLIKSESCFSSISLCNNFIDLTAASNESSSDLEIPEIAIDKGTAIIYNISGWNDYNTAFSDVQYNMGDGGTKVCEFVSSELKETQHTEVDESRAQVCHYGKKSDNDIPSYFIGCSAWSPGQKHFHYKLNCDEIDVTMLKKLFRGKPIILFNKVVENWHTVLSTSVRKKECWIKKKEKIIKLNCNVQFIKLVPLDITTTLFVVLICKGVHTYPPPPPTNIPVGIQTNLKHIINEATQIFKKFYSTDWVIASLNLTFSNIPIDTWYSTRHDTNIAESSHARVNQYGTNLYRRTSHSQEIHNISRVPYTNHDNGIALRAIQSIKRNKNRKHKYPTTEKKQHTTRPAVKKYKLQKNSKSDLDEIERNLAI</sequence>
<feature type="region of interest" description="Disordered" evidence="1">
    <location>
        <begin position="345"/>
        <end position="366"/>
    </location>
</feature>
<dbReference type="Proteomes" id="UP000789901">
    <property type="component" value="Unassembled WGS sequence"/>
</dbReference>